<feature type="region of interest" description="Disordered" evidence="1">
    <location>
        <begin position="36"/>
        <end position="92"/>
    </location>
</feature>
<proteinExistence type="predicted"/>
<comment type="caution">
    <text evidence="2">The sequence shown here is derived from an EMBL/GenBank/DDBJ whole genome shotgun (WGS) entry which is preliminary data.</text>
</comment>
<feature type="region of interest" description="Disordered" evidence="1">
    <location>
        <begin position="289"/>
        <end position="308"/>
    </location>
</feature>
<feature type="region of interest" description="Disordered" evidence="1">
    <location>
        <begin position="181"/>
        <end position="208"/>
    </location>
</feature>
<dbReference type="Proteomes" id="UP001530377">
    <property type="component" value="Unassembled WGS sequence"/>
</dbReference>
<protein>
    <submittedName>
        <fullName evidence="2">Uncharacterized protein</fullName>
    </submittedName>
</protein>
<feature type="compositionally biased region" description="Basic residues" evidence="1">
    <location>
        <begin position="36"/>
        <end position="58"/>
    </location>
</feature>
<evidence type="ECO:0000313" key="2">
    <source>
        <dbReference type="EMBL" id="KAL3817530.1"/>
    </source>
</evidence>
<sequence>MGRVARYKKVKSIDPFAKNGSWRSDVGDCSTLHRVKRRSKTALKMKARKMNKSKRRARGERADDVAIGGRGGGSNGYGDDDGYDLPPEGGDEFDMNDLMGSVKRQGHDKPNLLLGDDNGAAQLSTSASSTPSRFVGVPSSIGNMTSKGSVINNKANTKKNDSATTLIVTAQTPTRDIIAACSNPTPTTKKNKRQIDDDSYTGMSKQEKRKAYFEKKRLKKRKRASAGDDDEDDDVYIANRNAETKFAAKKHPAKQQNYSDTVIARTAAFDVQAERPPTFTMLPRGAHKLAKKNRDGGVDTTSTGKEGVDQRIRKEKQSMEAMRERVMKQYAILRESRRNGG</sequence>
<dbReference type="EMBL" id="JALLPB020000101">
    <property type="protein sequence ID" value="KAL3817530.1"/>
    <property type="molecule type" value="Genomic_DNA"/>
</dbReference>
<organism evidence="2 3">
    <name type="scientific">Cyclostephanos tholiformis</name>
    <dbReference type="NCBI Taxonomy" id="382380"/>
    <lineage>
        <taxon>Eukaryota</taxon>
        <taxon>Sar</taxon>
        <taxon>Stramenopiles</taxon>
        <taxon>Ochrophyta</taxon>
        <taxon>Bacillariophyta</taxon>
        <taxon>Coscinodiscophyceae</taxon>
        <taxon>Thalassiosirophycidae</taxon>
        <taxon>Stephanodiscales</taxon>
        <taxon>Stephanodiscaceae</taxon>
        <taxon>Cyclostephanos</taxon>
    </lineage>
</organism>
<evidence type="ECO:0000313" key="3">
    <source>
        <dbReference type="Proteomes" id="UP001530377"/>
    </source>
</evidence>
<reference evidence="2 3" key="1">
    <citation type="submission" date="2024-10" db="EMBL/GenBank/DDBJ databases">
        <title>Updated reference genomes for cyclostephanoid diatoms.</title>
        <authorList>
            <person name="Roberts W.R."/>
            <person name="Alverson A.J."/>
        </authorList>
    </citation>
    <scope>NUCLEOTIDE SEQUENCE [LARGE SCALE GENOMIC DNA]</scope>
    <source>
        <strain evidence="2 3">AJA228-03</strain>
    </source>
</reference>
<feature type="compositionally biased region" description="Acidic residues" evidence="1">
    <location>
        <begin position="78"/>
        <end position="92"/>
    </location>
</feature>
<gene>
    <name evidence="2" type="ORF">ACHAXA_003703</name>
</gene>
<evidence type="ECO:0000256" key="1">
    <source>
        <dbReference type="SAM" id="MobiDB-lite"/>
    </source>
</evidence>
<dbReference type="AlphaFoldDB" id="A0ABD3RZ73"/>
<keyword evidence="3" id="KW-1185">Reference proteome</keyword>
<accession>A0ABD3RZ73</accession>
<name>A0ABD3RZ73_9STRA</name>